<evidence type="ECO:0000313" key="2">
    <source>
        <dbReference type="Proteomes" id="UP000219636"/>
    </source>
</evidence>
<dbReference type="Proteomes" id="UP000219636">
    <property type="component" value="Unassembled WGS sequence"/>
</dbReference>
<evidence type="ECO:0008006" key="3">
    <source>
        <dbReference type="Google" id="ProtNLM"/>
    </source>
</evidence>
<proteinExistence type="predicted"/>
<reference evidence="2" key="1">
    <citation type="submission" date="2017-08" db="EMBL/GenBank/DDBJ databases">
        <authorList>
            <person name="Varghese N."/>
            <person name="Submissions S."/>
        </authorList>
    </citation>
    <scope>NUCLEOTIDE SEQUENCE [LARGE SCALE GENOMIC DNA]</scope>
    <source>
        <strain evidence="2">JC22</strain>
    </source>
</reference>
<accession>A0A285S499</accession>
<dbReference type="EMBL" id="OBMQ01000002">
    <property type="protein sequence ID" value="SOB99744.1"/>
    <property type="molecule type" value="Genomic_DNA"/>
</dbReference>
<keyword evidence="2" id="KW-1185">Reference proteome</keyword>
<evidence type="ECO:0000313" key="1">
    <source>
        <dbReference type="EMBL" id="SOB99744.1"/>
    </source>
</evidence>
<sequence length="118" mass="13953">MQVGKTPILIDNIGLGGLKIRSNLKSPINMNMKFRICFSLLNEQFEVDCQLKWTNEEFLDIYSYGIYFKLSRITQDRLALIINKLSALRRNNLTIPDTEFIYEDPRTYFRNNLLEKIK</sequence>
<name>A0A285S499_9BACL</name>
<protein>
    <recommendedName>
        <fullName evidence="3">PilZ domain-containing protein</fullName>
    </recommendedName>
</protein>
<gene>
    <name evidence="1" type="ORF">SAMN05880501_102262</name>
</gene>
<organism evidence="1 2">
    <name type="scientific">Ureibacillus xyleni</name>
    <dbReference type="NCBI Taxonomy" id="614648"/>
    <lineage>
        <taxon>Bacteria</taxon>
        <taxon>Bacillati</taxon>
        <taxon>Bacillota</taxon>
        <taxon>Bacilli</taxon>
        <taxon>Bacillales</taxon>
        <taxon>Caryophanaceae</taxon>
        <taxon>Ureibacillus</taxon>
    </lineage>
</organism>
<dbReference type="AlphaFoldDB" id="A0A285S499"/>